<comment type="subcellular location">
    <subcellularLocation>
        <location evidence="3">Endoplasmic reticulum membrane</location>
        <topology evidence="3">Peripheral membrane protein</topology>
        <orientation evidence="3">Lumenal side</orientation>
    </subcellularLocation>
    <subcellularLocation>
        <location evidence="2">Nucleus</location>
    </subcellularLocation>
</comment>
<dbReference type="InterPro" id="IPR037192">
    <property type="entry name" value="ERO1-like_sf"/>
</dbReference>
<evidence type="ECO:0000256" key="14">
    <source>
        <dbReference type="ARBA" id="ARBA00023125"/>
    </source>
</evidence>
<evidence type="ECO:0000256" key="19">
    <source>
        <dbReference type="ARBA" id="ARBA00023242"/>
    </source>
</evidence>
<dbReference type="Gene3D" id="2.40.330.10">
    <property type="entry name" value="DNA-binding pseudobarrel domain"/>
    <property type="match status" value="2"/>
</dbReference>
<keyword evidence="23" id="KW-1185">Reference proteome</keyword>
<keyword evidence="18" id="KW-0325">Glycoprotein</keyword>
<keyword evidence="19" id="KW-0539">Nucleus</keyword>
<sequence length="617" mass="71658">MGESEVKKITKREKMRTTPKITLRSGEVNKTCECYQDKHRHSGIVEDCCCDYKTVDHVNGEVLHPLLQELVKTPFFLYFKVRLWCDCPFWPDDGMCRFQECSVCECPESEFPNSFKPNHRALPSDDLKCQEGKPQSAVDRTLDSKAFRGRTETDNPWTQKDMGCCVLRELSRIQLENLLVTMVDVCFVLLSTLNNIVLMEDGNSPMSHLAMWGRNLEILYDRVLQYPDRVENLYFAFLFVLRAVTKVSSMSTQVIYLGRAAEYLEQAEYDTAKLWKGQRGPELKHKIQAQFKNISAVMDRVGCEKCRLRGKLQVSCLGTALKILFSVNGEENLIQTRIPPAFLKNLEENLLEKLPQESELETCDGRAWHVDVEKIDDNLCFNNGWKQFVQQNSLEKGDLIVFSYHGNFRFKLEIYGRNCCRKRVETLRKNERKTTAAKPVPAYRPRPIRNVRRKNLGNLSHVQRRGEGRSKVFNECSGGKNVEYIEISDSDDEESLFGQRENMKESSGLEIAQNYSSKYPSFKVTMPHSYVNRYSVNVPRKFMRDNDLKRTAMTIKLEVSDKTWLVNMSNHRRFARFCFGWADFAKDNRLQEQDVCLFELIDRNDARFRVTILPNIA</sequence>
<dbReference type="GO" id="GO:0005634">
    <property type="term" value="C:nucleus"/>
    <property type="evidence" value="ECO:0007669"/>
    <property type="project" value="UniProtKB-SubCell"/>
</dbReference>
<keyword evidence="20" id="KW-0676">Redox-active center</keyword>
<dbReference type="CDD" id="cd10017">
    <property type="entry name" value="B3_DNA"/>
    <property type="match status" value="2"/>
</dbReference>
<dbReference type="Proteomes" id="UP000436088">
    <property type="component" value="Unassembled WGS sequence"/>
</dbReference>
<proteinExistence type="inferred from homology"/>
<comment type="caution">
    <text evidence="22">The sequence shown here is derived from an EMBL/GenBank/DDBJ whole genome shotgun (WGS) entry which is preliminary data.</text>
</comment>
<keyword evidence="11" id="KW-0249">Electron transport</keyword>
<dbReference type="InterPro" id="IPR015300">
    <property type="entry name" value="DNA-bd_pseudobarrel_sf"/>
</dbReference>
<dbReference type="GO" id="GO:0034975">
    <property type="term" value="P:protein folding in endoplasmic reticulum"/>
    <property type="evidence" value="ECO:0007669"/>
    <property type="project" value="InterPro"/>
</dbReference>
<dbReference type="Pfam" id="PF02362">
    <property type="entry name" value="B3"/>
    <property type="match status" value="2"/>
</dbReference>
<dbReference type="SUPFAM" id="SSF110019">
    <property type="entry name" value="ERO1-like"/>
    <property type="match status" value="1"/>
</dbReference>
<dbReference type="PROSITE" id="PS50863">
    <property type="entry name" value="B3"/>
    <property type="match status" value="2"/>
</dbReference>
<evidence type="ECO:0000256" key="5">
    <source>
        <dbReference type="ARBA" id="ARBA00011802"/>
    </source>
</evidence>
<dbReference type="Pfam" id="PF04137">
    <property type="entry name" value="ERO1"/>
    <property type="match status" value="2"/>
</dbReference>
<protein>
    <submittedName>
        <fullName evidence="22">Endoplasmic reticulum oxidoreductin-2</fullName>
    </submittedName>
</protein>
<dbReference type="GO" id="GO:0015035">
    <property type="term" value="F:protein-disulfide reductase activity"/>
    <property type="evidence" value="ECO:0007669"/>
    <property type="project" value="InterPro"/>
</dbReference>
<keyword evidence="9" id="KW-0256">Endoplasmic reticulum</keyword>
<evidence type="ECO:0000256" key="2">
    <source>
        <dbReference type="ARBA" id="ARBA00004123"/>
    </source>
</evidence>
<dbReference type="PANTHER" id="PTHR12613">
    <property type="entry name" value="ERO1-RELATED"/>
    <property type="match status" value="1"/>
</dbReference>
<organism evidence="22 23">
    <name type="scientific">Hibiscus syriacus</name>
    <name type="common">Rose of Sharon</name>
    <dbReference type="NCBI Taxonomy" id="106335"/>
    <lineage>
        <taxon>Eukaryota</taxon>
        <taxon>Viridiplantae</taxon>
        <taxon>Streptophyta</taxon>
        <taxon>Embryophyta</taxon>
        <taxon>Tracheophyta</taxon>
        <taxon>Spermatophyta</taxon>
        <taxon>Magnoliopsida</taxon>
        <taxon>eudicotyledons</taxon>
        <taxon>Gunneridae</taxon>
        <taxon>Pentapetalae</taxon>
        <taxon>rosids</taxon>
        <taxon>malvids</taxon>
        <taxon>Malvales</taxon>
        <taxon>Malvaceae</taxon>
        <taxon>Malvoideae</taxon>
        <taxon>Hibiscus</taxon>
    </lineage>
</organism>
<keyword evidence="16" id="KW-1015">Disulfide bond</keyword>
<dbReference type="GO" id="GO:0003677">
    <property type="term" value="F:DNA binding"/>
    <property type="evidence" value="ECO:0007669"/>
    <property type="project" value="UniProtKB-KW"/>
</dbReference>
<dbReference type="InterPro" id="IPR003340">
    <property type="entry name" value="B3_DNA-bd"/>
</dbReference>
<evidence type="ECO:0000256" key="10">
    <source>
        <dbReference type="ARBA" id="ARBA00022827"/>
    </source>
</evidence>
<evidence type="ECO:0000259" key="21">
    <source>
        <dbReference type="PROSITE" id="PS50863"/>
    </source>
</evidence>
<dbReference type="PANTHER" id="PTHR12613:SF0">
    <property type="entry name" value="ERO1-LIKE PROTEIN"/>
    <property type="match status" value="1"/>
</dbReference>
<evidence type="ECO:0000256" key="6">
    <source>
        <dbReference type="ARBA" id="ARBA00022448"/>
    </source>
</evidence>
<keyword evidence="12" id="KW-0560">Oxidoreductase</keyword>
<dbReference type="AlphaFoldDB" id="A0A6A3D514"/>
<reference evidence="22" key="1">
    <citation type="submission" date="2019-09" db="EMBL/GenBank/DDBJ databases">
        <title>Draft genome information of white flower Hibiscus syriacus.</title>
        <authorList>
            <person name="Kim Y.-M."/>
        </authorList>
    </citation>
    <scope>NUCLEOTIDE SEQUENCE [LARGE SCALE GENOMIC DNA]</scope>
    <source>
        <strain evidence="22">YM2019G1</strain>
    </source>
</reference>
<evidence type="ECO:0000256" key="20">
    <source>
        <dbReference type="ARBA" id="ARBA00023284"/>
    </source>
</evidence>
<comment type="subunit">
    <text evidence="5">May function both as a monomer and a homodimer.</text>
</comment>
<keyword evidence="14" id="KW-0238">DNA-binding</keyword>
<accession>A0A6A3D514</accession>
<evidence type="ECO:0000256" key="9">
    <source>
        <dbReference type="ARBA" id="ARBA00022824"/>
    </source>
</evidence>
<dbReference type="GO" id="GO:0005789">
    <property type="term" value="C:endoplasmic reticulum membrane"/>
    <property type="evidence" value="ECO:0007669"/>
    <property type="project" value="UniProtKB-SubCell"/>
</dbReference>
<comment type="cofactor">
    <cofactor evidence="1">
        <name>FAD</name>
        <dbReference type="ChEBI" id="CHEBI:57692"/>
    </cofactor>
</comment>
<evidence type="ECO:0000256" key="13">
    <source>
        <dbReference type="ARBA" id="ARBA00023015"/>
    </source>
</evidence>
<evidence type="ECO:0000313" key="22">
    <source>
        <dbReference type="EMBL" id="KAE8734329.1"/>
    </source>
</evidence>
<evidence type="ECO:0000256" key="12">
    <source>
        <dbReference type="ARBA" id="ARBA00023002"/>
    </source>
</evidence>
<keyword evidence="7" id="KW-0285">Flavoprotein</keyword>
<dbReference type="GO" id="GO:0016972">
    <property type="term" value="F:thiol oxidase activity"/>
    <property type="evidence" value="ECO:0007669"/>
    <property type="project" value="InterPro"/>
</dbReference>
<keyword evidence="13" id="KW-0805">Transcription regulation</keyword>
<evidence type="ECO:0000256" key="17">
    <source>
        <dbReference type="ARBA" id="ARBA00023163"/>
    </source>
</evidence>
<feature type="domain" description="TF-B3" evidence="21">
    <location>
        <begin position="521"/>
        <end position="616"/>
    </location>
</feature>
<name>A0A6A3D514_HIBSY</name>
<keyword evidence="17" id="KW-0804">Transcription</keyword>
<gene>
    <name evidence="22" type="ORF">F3Y22_tig00000773pilonHSYRG00188</name>
</gene>
<evidence type="ECO:0000313" key="23">
    <source>
        <dbReference type="Proteomes" id="UP000436088"/>
    </source>
</evidence>
<evidence type="ECO:0000256" key="3">
    <source>
        <dbReference type="ARBA" id="ARBA00004367"/>
    </source>
</evidence>
<evidence type="ECO:0000256" key="4">
    <source>
        <dbReference type="ARBA" id="ARBA00008277"/>
    </source>
</evidence>
<dbReference type="SUPFAM" id="SSF101936">
    <property type="entry name" value="DNA-binding pseudobarrel domain"/>
    <property type="match status" value="2"/>
</dbReference>
<evidence type="ECO:0000256" key="15">
    <source>
        <dbReference type="ARBA" id="ARBA00023136"/>
    </source>
</evidence>
<evidence type="ECO:0000256" key="8">
    <source>
        <dbReference type="ARBA" id="ARBA00022729"/>
    </source>
</evidence>
<keyword evidence="6" id="KW-0813">Transport</keyword>
<evidence type="ECO:0000256" key="1">
    <source>
        <dbReference type="ARBA" id="ARBA00001974"/>
    </source>
</evidence>
<comment type="similarity">
    <text evidence="4">Belongs to the EROs family.</text>
</comment>
<evidence type="ECO:0000256" key="16">
    <source>
        <dbReference type="ARBA" id="ARBA00023157"/>
    </source>
</evidence>
<dbReference type="InterPro" id="IPR007266">
    <property type="entry name" value="Ero1"/>
</dbReference>
<keyword evidence="10" id="KW-0274">FAD</keyword>
<evidence type="ECO:0000256" key="11">
    <source>
        <dbReference type="ARBA" id="ARBA00022982"/>
    </source>
</evidence>
<keyword evidence="8" id="KW-0732">Signal</keyword>
<keyword evidence="15" id="KW-0472">Membrane</keyword>
<dbReference type="GO" id="GO:0071949">
    <property type="term" value="F:FAD binding"/>
    <property type="evidence" value="ECO:0007669"/>
    <property type="project" value="InterPro"/>
</dbReference>
<evidence type="ECO:0000256" key="7">
    <source>
        <dbReference type="ARBA" id="ARBA00022630"/>
    </source>
</evidence>
<evidence type="ECO:0000256" key="18">
    <source>
        <dbReference type="ARBA" id="ARBA00023180"/>
    </source>
</evidence>
<feature type="domain" description="TF-B3" evidence="21">
    <location>
        <begin position="321"/>
        <end position="418"/>
    </location>
</feature>
<dbReference type="EMBL" id="VEPZ02000072">
    <property type="protein sequence ID" value="KAE8734329.1"/>
    <property type="molecule type" value="Genomic_DNA"/>
</dbReference>
<dbReference type="SMART" id="SM01019">
    <property type="entry name" value="B3"/>
    <property type="match status" value="2"/>
</dbReference>